<comment type="caution">
    <text evidence="8">The sequence shown here is derived from an EMBL/GenBank/DDBJ whole genome shotgun (WGS) entry which is preliminary data.</text>
</comment>
<dbReference type="InterPro" id="IPR053472">
    <property type="entry name" value="DAC_CdaS-like"/>
</dbReference>
<dbReference type="EC" id="2.7.7.85" evidence="6"/>
<evidence type="ECO:0000256" key="2">
    <source>
        <dbReference type="ARBA" id="ARBA00022679"/>
    </source>
</evidence>
<dbReference type="InterPro" id="IPR034693">
    <property type="entry name" value="CdaS"/>
</dbReference>
<dbReference type="EMBL" id="PGUY01000021">
    <property type="protein sequence ID" value="PLT30544.1"/>
    <property type="molecule type" value="Genomic_DNA"/>
</dbReference>
<dbReference type="OrthoDB" id="9807385at2"/>
<dbReference type="Pfam" id="PF10372">
    <property type="entry name" value="CdaS_N"/>
    <property type="match status" value="1"/>
</dbReference>
<dbReference type="Proteomes" id="UP000234748">
    <property type="component" value="Unassembled WGS sequence"/>
</dbReference>
<dbReference type="GO" id="GO:0004016">
    <property type="term" value="F:adenylate cyclase activity"/>
    <property type="evidence" value="ECO:0007669"/>
    <property type="project" value="UniProtKB-UniRule"/>
</dbReference>
<dbReference type="PANTHER" id="PTHR34185:SF2">
    <property type="entry name" value="CYCLIC DI-AMP SYNTHASE CDAS"/>
    <property type="match status" value="1"/>
</dbReference>
<dbReference type="AlphaFoldDB" id="A0A2N5M861"/>
<keyword evidence="6" id="KW-1133">Transmembrane helix</keyword>
<dbReference type="Pfam" id="PF02457">
    <property type="entry name" value="DAC"/>
    <property type="match status" value="1"/>
</dbReference>
<feature type="domain" description="DAC" evidence="7">
    <location>
        <begin position="44"/>
        <end position="205"/>
    </location>
</feature>
<proteinExistence type="inferred from homology"/>
<dbReference type="GO" id="GO:0106408">
    <property type="term" value="F:diadenylate cyclase activity"/>
    <property type="evidence" value="ECO:0007669"/>
    <property type="project" value="UniProtKB-EC"/>
</dbReference>
<keyword evidence="6" id="KW-0812">Transmembrane</keyword>
<comment type="similarity">
    <text evidence="6">Belongs to the adenylate cyclase family. DacB/CdaS subfamily.</text>
</comment>
<protein>
    <recommendedName>
        <fullName evidence="6">Diadenylate cyclase</fullName>
        <shortName evidence="6">DAC</shortName>
        <ecNumber evidence="6">2.7.7.85</ecNumber>
    </recommendedName>
    <alternativeName>
        <fullName evidence="6">Cyclic-di-AMP synthase</fullName>
        <shortName evidence="6">c-di-AMP synthase</shortName>
    </alternativeName>
</protein>
<comment type="catalytic activity">
    <reaction evidence="1 6">
        <text>2 ATP = 3',3'-c-di-AMP + 2 diphosphate</text>
        <dbReference type="Rhea" id="RHEA:35655"/>
        <dbReference type="ChEBI" id="CHEBI:30616"/>
        <dbReference type="ChEBI" id="CHEBI:33019"/>
        <dbReference type="ChEBI" id="CHEBI:71500"/>
        <dbReference type="EC" id="2.7.7.85"/>
    </reaction>
</comment>
<keyword evidence="4 6" id="KW-0547">Nucleotide-binding</keyword>
<dbReference type="Gene3D" id="3.40.1700.10">
    <property type="entry name" value="DNA integrity scanning protein, DisA, N-terminal domain"/>
    <property type="match status" value="1"/>
</dbReference>
<keyword evidence="3 6" id="KW-0548">Nucleotidyltransferase</keyword>
<gene>
    <name evidence="6" type="primary">dacB</name>
    <name evidence="8" type="ORF">CUU66_07510</name>
</gene>
<dbReference type="InterPro" id="IPR036888">
    <property type="entry name" value="DNA_integrity_DisA_N_sf"/>
</dbReference>
<name>A0A2N5M861_9BACI</name>
<evidence type="ECO:0000256" key="6">
    <source>
        <dbReference type="HAMAP-Rule" id="MF_00838"/>
    </source>
</evidence>
<dbReference type="InterPro" id="IPR019457">
    <property type="entry name" value="CdaS_N"/>
</dbReference>
<keyword evidence="5 6" id="KW-0067">ATP-binding</keyword>
<dbReference type="InterPro" id="IPR003390">
    <property type="entry name" value="DNA_integrity_scan_DisA_N"/>
</dbReference>
<dbReference type="SUPFAM" id="SSF143597">
    <property type="entry name" value="YojJ-like"/>
    <property type="match status" value="1"/>
</dbReference>
<accession>A0A2N5M861</accession>
<evidence type="ECO:0000256" key="4">
    <source>
        <dbReference type="ARBA" id="ARBA00022741"/>
    </source>
</evidence>
<evidence type="ECO:0000313" key="9">
    <source>
        <dbReference type="Proteomes" id="UP000234748"/>
    </source>
</evidence>
<evidence type="ECO:0000256" key="5">
    <source>
        <dbReference type="ARBA" id="ARBA00022840"/>
    </source>
</evidence>
<keyword evidence="2 6" id="KW-0808">Transferase</keyword>
<dbReference type="InterPro" id="IPR050338">
    <property type="entry name" value="DisA"/>
</dbReference>
<evidence type="ECO:0000256" key="3">
    <source>
        <dbReference type="ARBA" id="ARBA00022695"/>
    </source>
</evidence>
<sequence>MDKINCDFSPMKTQIVEGIHRIIADLQDSLQVLGNENQCLLGELEDIKTTFINIESAAANFYLNCYLSAFTDKFEDLSVSVQNLSKHRYGALIVVERTDSLEDYVQKGTMVGAPLTSVLLETIFYPGNPLHDGAVLIRANQIVSAASVLPLSQAIIIGKKIGTRHRAALGISEQTDALVLVVSEETGKVSFALNGRLYPISTVQALH</sequence>
<dbReference type="PROSITE" id="PS51794">
    <property type="entry name" value="DAC"/>
    <property type="match status" value="1"/>
</dbReference>
<organism evidence="8 9">
    <name type="scientific">Peribacillus deserti</name>
    <dbReference type="NCBI Taxonomy" id="673318"/>
    <lineage>
        <taxon>Bacteria</taxon>
        <taxon>Bacillati</taxon>
        <taxon>Bacillota</taxon>
        <taxon>Bacilli</taxon>
        <taxon>Bacillales</taxon>
        <taxon>Bacillaceae</taxon>
        <taxon>Peribacillus</taxon>
    </lineage>
</organism>
<keyword evidence="9" id="KW-1185">Reference proteome</keyword>
<comment type="subunit">
    <text evidence="6">Probably oligomerizes.</text>
</comment>
<keyword evidence="6" id="KW-1003">Cell membrane</keyword>
<evidence type="ECO:0000259" key="7">
    <source>
        <dbReference type="PROSITE" id="PS51794"/>
    </source>
</evidence>
<comment type="function">
    <text evidence="6">Catalyzes the condensation of 2 ATP molecules into cyclic di-AMP (c-di-AMP), a second messenger used to regulate differing processes in different bacteria.</text>
</comment>
<keyword evidence="6" id="KW-0472">Membrane</keyword>
<dbReference type="Gene3D" id="1.10.287.770">
    <property type="entry name" value="YojJ-like"/>
    <property type="match status" value="1"/>
</dbReference>
<evidence type="ECO:0000313" key="8">
    <source>
        <dbReference type="EMBL" id="PLT30544.1"/>
    </source>
</evidence>
<evidence type="ECO:0000256" key="1">
    <source>
        <dbReference type="ARBA" id="ARBA00000877"/>
    </source>
</evidence>
<dbReference type="PANTHER" id="PTHR34185">
    <property type="entry name" value="DIADENYLATE CYCLASE"/>
    <property type="match status" value="1"/>
</dbReference>
<dbReference type="GO" id="GO:0005524">
    <property type="term" value="F:ATP binding"/>
    <property type="evidence" value="ECO:0007669"/>
    <property type="project" value="UniProtKB-UniRule"/>
</dbReference>
<dbReference type="HAMAP" id="MF_00838">
    <property type="entry name" value="DacB"/>
    <property type="match status" value="1"/>
</dbReference>
<dbReference type="NCBIfam" id="NF038328">
    <property type="entry name" value="c-di-AMP_CdaS"/>
    <property type="match status" value="1"/>
</dbReference>
<dbReference type="GO" id="GO:0006171">
    <property type="term" value="P:cAMP biosynthetic process"/>
    <property type="evidence" value="ECO:0007669"/>
    <property type="project" value="InterPro"/>
</dbReference>
<reference evidence="8 9" key="1">
    <citation type="submission" date="2017-11" db="EMBL/GenBank/DDBJ databases">
        <title>Comparitive Functional Genomics of Dry Heat Resistant strains isolated from the Viking Spacecraft.</title>
        <authorList>
            <person name="Seuylemezian A."/>
            <person name="Cooper K."/>
            <person name="Vaishampayan P."/>
        </authorList>
    </citation>
    <scope>NUCLEOTIDE SEQUENCE [LARGE SCALE GENOMIC DNA]</scope>
    <source>
        <strain evidence="8 9">V1-29</strain>
    </source>
</reference>